<feature type="compositionally biased region" description="Basic and acidic residues" evidence="1">
    <location>
        <begin position="28"/>
        <end position="56"/>
    </location>
</feature>
<keyword evidence="3" id="KW-1185">Reference proteome</keyword>
<dbReference type="PANTHER" id="PTHR48478">
    <property type="entry name" value="LECTIN-LIKE"/>
    <property type="match status" value="1"/>
</dbReference>
<evidence type="ECO:0000313" key="2">
    <source>
        <dbReference type="EMBL" id="KAJ8763743.1"/>
    </source>
</evidence>
<dbReference type="Pfam" id="PF14299">
    <property type="entry name" value="PP2"/>
    <property type="match status" value="1"/>
</dbReference>
<dbReference type="Proteomes" id="UP001159364">
    <property type="component" value="Linkage Group LG05"/>
</dbReference>
<name>A0AAV8TC93_9ROSI</name>
<gene>
    <name evidence="2" type="ORF">K2173_003525</name>
</gene>
<evidence type="ECO:0000256" key="1">
    <source>
        <dbReference type="SAM" id="MobiDB-lite"/>
    </source>
</evidence>
<accession>A0AAV8TC93</accession>
<dbReference type="InterPro" id="IPR052147">
    <property type="entry name" value="PP2-like/Lectin"/>
</dbReference>
<protein>
    <submittedName>
        <fullName evidence="2">Uncharacterized protein</fullName>
    </submittedName>
</protein>
<organism evidence="2 3">
    <name type="scientific">Erythroxylum novogranatense</name>
    <dbReference type="NCBI Taxonomy" id="1862640"/>
    <lineage>
        <taxon>Eukaryota</taxon>
        <taxon>Viridiplantae</taxon>
        <taxon>Streptophyta</taxon>
        <taxon>Embryophyta</taxon>
        <taxon>Tracheophyta</taxon>
        <taxon>Spermatophyta</taxon>
        <taxon>Magnoliopsida</taxon>
        <taxon>eudicotyledons</taxon>
        <taxon>Gunneridae</taxon>
        <taxon>Pentapetalae</taxon>
        <taxon>rosids</taxon>
        <taxon>fabids</taxon>
        <taxon>Malpighiales</taxon>
        <taxon>Erythroxylaceae</taxon>
        <taxon>Erythroxylum</taxon>
    </lineage>
</organism>
<dbReference type="PANTHER" id="PTHR48478:SF1">
    <property type="entry name" value="LECTIN-LIKE"/>
    <property type="match status" value="1"/>
</dbReference>
<evidence type="ECO:0000313" key="3">
    <source>
        <dbReference type="Proteomes" id="UP001159364"/>
    </source>
</evidence>
<dbReference type="EMBL" id="JAIWQS010000005">
    <property type="protein sequence ID" value="KAJ8763743.1"/>
    <property type="molecule type" value="Genomic_DNA"/>
</dbReference>
<dbReference type="AlphaFoldDB" id="A0AAV8TC93"/>
<feature type="region of interest" description="Disordered" evidence="1">
    <location>
        <begin position="1"/>
        <end position="56"/>
    </location>
</feature>
<sequence>MGTGCSVDKPSQSRTSEEATYRNNPQSLEKEKGSNLDELKSKAVEKEAEKAKEETGDGAKLYEVSSKKAIQVKLPHNCEAILREADSPLDWSSLDKLYDQLLTGVSLKQKRKKYWIEKKSNSNCFMLLARYLSITWSENNLYWKWSSLKETSTDTAVDVAELLNVCWLEVHANFNMAYLSPGVVYEVLFVIMMRDTSSGWDVPVNVRLTFPNGIKQEHQENFKTQPRGLWMEIPVGEVVSTPDNNAGQMEIYMYEYKDGKWKTGLVIKGVIIRPINRS</sequence>
<comment type="caution">
    <text evidence="2">The sequence shown here is derived from an EMBL/GenBank/DDBJ whole genome shotgun (WGS) entry which is preliminary data.</text>
</comment>
<reference evidence="2 3" key="1">
    <citation type="submission" date="2021-09" db="EMBL/GenBank/DDBJ databases">
        <title>Genomic insights and catalytic innovation underlie evolution of tropane alkaloids biosynthesis.</title>
        <authorList>
            <person name="Wang Y.-J."/>
            <person name="Tian T."/>
            <person name="Huang J.-P."/>
            <person name="Huang S.-X."/>
        </authorList>
    </citation>
    <scope>NUCLEOTIDE SEQUENCE [LARGE SCALE GENOMIC DNA]</scope>
    <source>
        <strain evidence="2">KIB-2018</strain>
        <tissue evidence="2">Leaf</tissue>
    </source>
</reference>
<dbReference type="GO" id="GO:0030246">
    <property type="term" value="F:carbohydrate binding"/>
    <property type="evidence" value="ECO:0007669"/>
    <property type="project" value="InterPro"/>
</dbReference>
<dbReference type="InterPro" id="IPR025886">
    <property type="entry name" value="PP2-like"/>
</dbReference>
<proteinExistence type="predicted"/>